<gene>
    <name evidence="1" type="ORF">UT76HP_01099</name>
</gene>
<dbReference type="GeneID" id="89459253"/>
<dbReference type="RefSeq" id="WP_109227393.1">
    <property type="nucleotide sequence ID" value="NZ_LS398552.1"/>
</dbReference>
<reference evidence="2" key="1">
    <citation type="submission" date="2018-03" db="EMBL/GenBank/DDBJ databases">
        <authorList>
            <person name="Batty M. E."/>
            <person name="Batty M E."/>
        </authorList>
    </citation>
    <scope>NUCLEOTIDE SEQUENCE [LARGE SCALE GENOMIC DNA]</scope>
</reference>
<protein>
    <submittedName>
        <fullName evidence="1">Uncharacterized protein</fullName>
    </submittedName>
</protein>
<dbReference type="STRING" id="357244.OTBS_0922"/>
<name>A0A2U3R227_ORITS</name>
<sequence length="113" mass="11394">MFSDIGANLGSIGHGGNSSSSAGGGRGGHGIYSAILEGTKLPSLEQLLSESHVVKMLTFGLDSIFPAAAASFGQTFRSVLQFADLGGCVSGLNIPLTSIFSTKGKSSSRGASR</sequence>
<evidence type="ECO:0000313" key="1">
    <source>
        <dbReference type="EMBL" id="SPR07285.1"/>
    </source>
</evidence>
<dbReference type="EMBL" id="LS398552">
    <property type="protein sequence ID" value="SPR07285.1"/>
    <property type="molecule type" value="Genomic_DNA"/>
</dbReference>
<accession>A0A2U3R227</accession>
<evidence type="ECO:0000313" key="2">
    <source>
        <dbReference type="Proteomes" id="UP000244943"/>
    </source>
</evidence>
<dbReference type="AlphaFoldDB" id="A0A2U3R227"/>
<proteinExistence type="predicted"/>
<dbReference type="Proteomes" id="UP000244943">
    <property type="component" value="Chromosome I"/>
</dbReference>
<organism evidence="1 2">
    <name type="scientific">Orientia tsutsugamushi</name>
    <name type="common">Rickettsia tsutsugamushi</name>
    <dbReference type="NCBI Taxonomy" id="784"/>
    <lineage>
        <taxon>Bacteria</taxon>
        <taxon>Pseudomonadati</taxon>
        <taxon>Pseudomonadota</taxon>
        <taxon>Alphaproteobacteria</taxon>
        <taxon>Rickettsiales</taxon>
        <taxon>Rickettsiaceae</taxon>
        <taxon>Rickettsieae</taxon>
        <taxon>Orientia</taxon>
    </lineage>
</organism>